<proteinExistence type="predicted"/>
<evidence type="ECO:0000313" key="1">
    <source>
        <dbReference type="EMBL" id="MBH8593923.1"/>
    </source>
</evidence>
<comment type="caution">
    <text evidence="1">The sequence shown here is derived from an EMBL/GenBank/DDBJ whole genome shotgun (WGS) entry which is preliminary data.</text>
</comment>
<gene>
    <name evidence="1" type="ORF">I8U20_01105</name>
</gene>
<dbReference type="RefSeq" id="WP_037993247.1">
    <property type="nucleotide sequence ID" value="NZ_JACEIR010000001.1"/>
</dbReference>
<evidence type="ECO:0000313" key="2">
    <source>
        <dbReference type="Proteomes" id="UP000633619"/>
    </source>
</evidence>
<organism evidence="1 2">
    <name type="scientific">Thermoactinomyces intermedius</name>
    <dbReference type="NCBI Taxonomy" id="2024"/>
    <lineage>
        <taxon>Bacteria</taxon>
        <taxon>Bacillati</taxon>
        <taxon>Bacillota</taxon>
        <taxon>Bacilli</taxon>
        <taxon>Bacillales</taxon>
        <taxon>Thermoactinomycetaceae</taxon>
        <taxon>Thermoactinomyces</taxon>
    </lineage>
</organism>
<dbReference type="EMBL" id="JAECVW010000001">
    <property type="protein sequence ID" value="MBH8593923.1"/>
    <property type="molecule type" value="Genomic_DNA"/>
</dbReference>
<sequence length="92" mass="11033">MKEQEVKNILKNLKVGESTYFSTSKDEHKIEVERVFKGLDEGWMVIYQGERKVFSDLDEAARFLSQHWEVNIKKRMQNQYQEMNDLIDLGEY</sequence>
<dbReference type="AlphaFoldDB" id="A0A8I1DB20"/>
<reference evidence="1 2" key="1">
    <citation type="submission" date="2020-12" db="EMBL/GenBank/DDBJ databases">
        <title>WGS of Thermoactinomyces spp.</title>
        <authorList>
            <person name="Cheng K."/>
        </authorList>
    </citation>
    <scope>NUCLEOTIDE SEQUENCE [LARGE SCALE GENOMIC DNA]</scope>
    <source>
        <strain evidence="2">CICC 10671\DSM 43846</strain>
    </source>
</reference>
<keyword evidence="2" id="KW-1185">Reference proteome</keyword>
<name>A0A8I1DB20_THEIN</name>
<protein>
    <submittedName>
        <fullName evidence="1">Uncharacterized protein</fullName>
    </submittedName>
</protein>
<dbReference type="Proteomes" id="UP000633619">
    <property type="component" value="Unassembled WGS sequence"/>
</dbReference>
<accession>A0A8I1DB20</accession>